<feature type="domain" description="Protein kinase" evidence="12">
    <location>
        <begin position="321"/>
        <end position="614"/>
    </location>
</feature>
<keyword evidence="11" id="KW-0732">Signal</keyword>
<evidence type="ECO:0000256" key="7">
    <source>
        <dbReference type="ARBA" id="ARBA00047899"/>
    </source>
</evidence>
<dbReference type="OrthoDB" id="4062651at2759"/>
<evidence type="ECO:0000259" key="12">
    <source>
        <dbReference type="PROSITE" id="PS50011"/>
    </source>
</evidence>
<keyword evidence="5 13" id="KW-0418">Kinase</keyword>
<dbReference type="Gene3D" id="3.30.200.20">
    <property type="entry name" value="Phosphorylase Kinase, domain 1"/>
    <property type="match status" value="1"/>
</dbReference>
<dbReference type="PROSITE" id="PS50011">
    <property type="entry name" value="PROTEIN_KINASE_DOM"/>
    <property type="match status" value="1"/>
</dbReference>
<evidence type="ECO:0000256" key="11">
    <source>
        <dbReference type="SAM" id="SignalP"/>
    </source>
</evidence>
<evidence type="ECO:0000256" key="2">
    <source>
        <dbReference type="ARBA" id="ARBA00022527"/>
    </source>
</evidence>
<feature type="transmembrane region" description="Helical" evidence="10">
    <location>
        <begin position="151"/>
        <end position="170"/>
    </location>
</feature>
<evidence type="ECO:0000256" key="5">
    <source>
        <dbReference type="ARBA" id="ARBA00022777"/>
    </source>
</evidence>
<dbReference type="GO" id="GO:0005524">
    <property type="term" value="F:ATP binding"/>
    <property type="evidence" value="ECO:0007669"/>
    <property type="project" value="UniProtKB-UniRule"/>
</dbReference>
<dbReference type="InterPro" id="IPR050236">
    <property type="entry name" value="Ser_Thr_kinase_AGC"/>
</dbReference>
<keyword evidence="3" id="KW-0808">Transferase</keyword>
<evidence type="ECO:0000313" key="14">
    <source>
        <dbReference type="Proteomes" id="UP000807306"/>
    </source>
</evidence>
<comment type="caution">
    <text evidence="13">The sequence shown here is derived from an EMBL/GenBank/DDBJ whole genome shotgun (WGS) entry which is preliminary data.</text>
</comment>
<keyword evidence="6 9" id="KW-0067">ATP-binding</keyword>
<protein>
    <recommendedName>
        <fullName evidence="1">non-specific serine/threonine protein kinase</fullName>
        <ecNumber evidence="1">2.7.11.1</ecNumber>
    </recommendedName>
</protein>
<dbReference type="EMBL" id="MU157879">
    <property type="protein sequence ID" value="KAF9525816.1"/>
    <property type="molecule type" value="Genomic_DNA"/>
</dbReference>
<organism evidence="13 14">
    <name type="scientific">Crepidotus variabilis</name>
    <dbReference type="NCBI Taxonomy" id="179855"/>
    <lineage>
        <taxon>Eukaryota</taxon>
        <taxon>Fungi</taxon>
        <taxon>Dikarya</taxon>
        <taxon>Basidiomycota</taxon>
        <taxon>Agaricomycotina</taxon>
        <taxon>Agaricomycetes</taxon>
        <taxon>Agaricomycetidae</taxon>
        <taxon>Agaricales</taxon>
        <taxon>Agaricineae</taxon>
        <taxon>Crepidotaceae</taxon>
        <taxon>Crepidotus</taxon>
    </lineage>
</organism>
<evidence type="ECO:0000256" key="3">
    <source>
        <dbReference type="ARBA" id="ARBA00022679"/>
    </source>
</evidence>
<keyword evidence="4 9" id="KW-0547">Nucleotide-binding</keyword>
<gene>
    <name evidence="13" type="ORF">CPB83DRAFT_908915</name>
</gene>
<evidence type="ECO:0000313" key="13">
    <source>
        <dbReference type="EMBL" id="KAF9525816.1"/>
    </source>
</evidence>
<keyword evidence="2" id="KW-0723">Serine/threonine-protein kinase</keyword>
<reference evidence="13" key="1">
    <citation type="submission" date="2020-11" db="EMBL/GenBank/DDBJ databases">
        <authorList>
            <consortium name="DOE Joint Genome Institute"/>
            <person name="Ahrendt S."/>
            <person name="Riley R."/>
            <person name="Andreopoulos W."/>
            <person name="Labutti K."/>
            <person name="Pangilinan J."/>
            <person name="Ruiz-Duenas F.J."/>
            <person name="Barrasa J.M."/>
            <person name="Sanchez-Garcia M."/>
            <person name="Camarero S."/>
            <person name="Miyauchi S."/>
            <person name="Serrano A."/>
            <person name="Linde D."/>
            <person name="Babiker R."/>
            <person name="Drula E."/>
            <person name="Ayuso-Fernandez I."/>
            <person name="Pacheco R."/>
            <person name="Padilla G."/>
            <person name="Ferreira P."/>
            <person name="Barriuso J."/>
            <person name="Kellner H."/>
            <person name="Castanera R."/>
            <person name="Alfaro M."/>
            <person name="Ramirez L."/>
            <person name="Pisabarro A.G."/>
            <person name="Kuo A."/>
            <person name="Tritt A."/>
            <person name="Lipzen A."/>
            <person name="He G."/>
            <person name="Yan M."/>
            <person name="Ng V."/>
            <person name="Cullen D."/>
            <person name="Martin F."/>
            <person name="Rosso M.-N."/>
            <person name="Henrissat B."/>
            <person name="Hibbett D."/>
            <person name="Martinez A.T."/>
            <person name="Grigoriev I.V."/>
        </authorList>
    </citation>
    <scope>NUCLEOTIDE SEQUENCE</scope>
    <source>
        <strain evidence="13">CBS 506.95</strain>
    </source>
</reference>
<feature type="signal peptide" evidence="11">
    <location>
        <begin position="1"/>
        <end position="18"/>
    </location>
</feature>
<proteinExistence type="predicted"/>
<dbReference type="AlphaFoldDB" id="A0A9P6EB13"/>
<dbReference type="PROSITE" id="PS00108">
    <property type="entry name" value="PROTEIN_KINASE_ST"/>
    <property type="match status" value="1"/>
</dbReference>
<dbReference type="EC" id="2.7.11.1" evidence="1"/>
<evidence type="ECO:0000256" key="4">
    <source>
        <dbReference type="ARBA" id="ARBA00022741"/>
    </source>
</evidence>
<keyword evidence="14" id="KW-1185">Reference proteome</keyword>
<feature type="chain" id="PRO_5040431140" description="non-specific serine/threonine protein kinase" evidence="11">
    <location>
        <begin position="19"/>
        <end position="647"/>
    </location>
</feature>
<dbReference type="InterPro" id="IPR011009">
    <property type="entry name" value="Kinase-like_dom_sf"/>
</dbReference>
<feature type="transmembrane region" description="Helical" evidence="10">
    <location>
        <begin position="216"/>
        <end position="238"/>
    </location>
</feature>
<accession>A0A9P6EB13</accession>
<evidence type="ECO:0000256" key="9">
    <source>
        <dbReference type="PROSITE-ProRule" id="PRU10141"/>
    </source>
</evidence>
<evidence type="ECO:0000256" key="8">
    <source>
        <dbReference type="ARBA" id="ARBA00048679"/>
    </source>
</evidence>
<evidence type="ECO:0000256" key="10">
    <source>
        <dbReference type="SAM" id="Phobius"/>
    </source>
</evidence>
<keyword evidence="10" id="KW-0812">Transmembrane</keyword>
<evidence type="ECO:0000256" key="1">
    <source>
        <dbReference type="ARBA" id="ARBA00012513"/>
    </source>
</evidence>
<sequence>MALSIFWVMAYLLNVVQSLHIPSPSTLWLSVLPRRSSRTNKVHLPILGNNTVHKAVSHSWTSSNMTKDNWQHKNESDTLSSIVFSTQLARPRSTLVYQLEASRMIPLKPWGTRTSTSNSIELMLNSYGSGNAFTPTCVTFGQPRPLSNFEVIPSLLACSSLVLLSAVLTLKGLLRLALGTMYIFIWCISLGFGQGIHLTVAGVRRLIVHSFQVLDFFLGGLSFISPSILLLVELVDLASEMALEIKERWVLEPKCIRRKACVKSPKKTVSAAINSQFVSVNSADGSPSRFSTPENPIGLADMDLGDTPLSFVNPYVEASALLLIGEIGRGAFGDIHRVQDEATGHIMAIKRLVKAHNTKEDVQTEVLAMVRVQEREGWYTKLMGMFEDHTHFYILMPFYPRGDLLSNIQKCEGCLRRTVARFYLAELLLAIQSLHHLGVIHRDLKPENVLFSDDGHVVLADFGVAHLFPSPSEQAQDMFLEEEYPVWAEKREMGGDEYPLLKPSSDNPHITEGLFGTPCYSSPEVRDGEKYSYGVDYYSMAILFHEMITGYVPLRIVEYDNDDGEEQDLALDFGRKEGYFQDASLAELDFVKKVLAKDPFQRPSTKEMKAHMIFHDINWNKLARRELAVPLPASMVLRKRVGPVVID</sequence>
<dbReference type="Proteomes" id="UP000807306">
    <property type="component" value="Unassembled WGS sequence"/>
</dbReference>
<dbReference type="SUPFAM" id="SSF56112">
    <property type="entry name" value="Protein kinase-like (PK-like)"/>
    <property type="match status" value="1"/>
</dbReference>
<dbReference type="InterPro" id="IPR017441">
    <property type="entry name" value="Protein_kinase_ATP_BS"/>
</dbReference>
<keyword evidence="10" id="KW-1133">Transmembrane helix</keyword>
<comment type="catalytic activity">
    <reaction evidence="7">
        <text>L-threonyl-[protein] + ATP = O-phospho-L-threonyl-[protein] + ADP + H(+)</text>
        <dbReference type="Rhea" id="RHEA:46608"/>
        <dbReference type="Rhea" id="RHEA-COMP:11060"/>
        <dbReference type="Rhea" id="RHEA-COMP:11605"/>
        <dbReference type="ChEBI" id="CHEBI:15378"/>
        <dbReference type="ChEBI" id="CHEBI:30013"/>
        <dbReference type="ChEBI" id="CHEBI:30616"/>
        <dbReference type="ChEBI" id="CHEBI:61977"/>
        <dbReference type="ChEBI" id="CHEBI:456216"/>
        <dbReference type="EC" id="2.7.11.1"/>
    </reaction>
</comment>
<comment type="catalytic activity">
    <reaction evidence="8">
        <text>L-seryl-[protein] + ATP = O-phospho-L-seryl-[protein] + ADP + H(+)</text>
        <dbReference type="Rhea" id="RHEA:17989"/>
        <dbReference type="Rhea" id="RHEA-COMP:9863"/>
        <dbReference type="Rhea" id="RHEA-COMP:11604"/>
        <dbReference type="ChEBI" id="CHEBI:15378"/>
        <dbReference type="ChEBI" id="CHEBI:29999"/>
        <dbReference type="ChEBI" id="CHEBI:30616"/>
        <dbReference type="ChEBI" id="CHEBI:83421"/>
        <dbReference type="ChEBI" id="CHEBI:456216"/>
        <dbReference type="EC" id="2.7.11.1"/>
    </reaction>
</comment>
<dbReference type="PANTHER" id="PTHR24356">
    <property type="entry name" value="SERINE/THREONINE-PROTEIN KINASE"/>
    <property type="match status" value="1"/>
</dbReference>
<dbReference type="SMART" id="SM00220">
    <property type="entry name" value="S_TKc"/>
    <property type="match status" value="1"/>
</dbReference>
<dbReference type="InterPro" id="IPR000719">
    <property type="entry name" value="Prot_kinase_dom"/>
</dbReference>
<keyword evidence="10" id="KW-0472">Membrane</keyword>
<dbReference type="GO" id="GO:0004674">
    <property type="term" value="F:protein serine/threonine kinase activity"/>
    <property type="evidence" value="ECO:0007669"/>
    <property type="project" value="UniProtKB-KW"/>
</dbReference>
<dbReference type="InterPro" id="IPR008271">
    <property type="entry name" value="Ser/Thr_kinase_AS"/>
</dbReference>
<feature type="transmembrane region" description="Helical" evidence="10">
    <location>
        <begin position="177"/>
        <end position="196"/>
    </location>
</feature>
<feature type="binding site" evidence="9">
    <location>
        <position position="350"/>
    </location>
    <ligand>
        <name>ATP</name>
        <dbReference type="ChEBI" id="CHEBI:30616"/>
    </ligand>
</feature>
<dbReference type="Pfam" id="PF00069">
    <property type="entry name" value="Pkinase"/>
    <property type="match status" value="2"/>
</dbReference>
<dbReference type="PROSITE" id="PS00107">
    <property type="entry name" value="PROTEIN_KINASE_ATP"/>
    <property type="match status" value="1"/>
</dbReference>
<name>A0A9P6EB13_9AGAR</name>
<dbReference type="Gene3D" id="1.10.510.10">
    <property type="entry name" value="Transferase(Phosphotransferase) domain 1"/>
    <property type="match status" value="2"/>
</dbReference>
<evidence type="ECO:0000256" key="6">
    <source>
        <dbReference type="ARBA" id="ARBA00022840"/>
    </source>
</evidence>